<proteinExistence type="predicted"/>
<organism evidence="1 2">
    <name type="scientific">Lysinibacillus halotolerans</name>
    <dbReference type="NCBI Taxonomy" id="1368476"/>
    <lineage>
        <taxon>Bacteria</taxon>
        <taxon>Bacillati</taxon>
        <taxon>Bacillota</taxon>
        <taxon>Bacilli</taxon>
        <taxon>Bacillales</taxon>
        <taxon>Bacillaceae</taxon>
        <taxon>Lysinibacillus</taxon>
    </lineage>
</organism>
<evidence type="ECO:0000313" key="1">
    <source>
        <dbReference type="EMBL" id="RNC99396.1"/>
    </source>
</evidence>
<evidence type="ECO:0008006" key="3">
    <source>
        <dbReference type="Google" id="ProtNLM"/>
    </source>
</evidence>
<evidence type="ECO:0000313" key="2">
    <source>
        <dbReference type="Proteomes" id="UP000279909"/>
    </source>
</evidence>
<protein>
    <recommendedName>
        <fullName evidence="3">Branched-chain amino acid aminotransferase</fullName>
    </recommendedName>
</protein>
<dbReference type="OrthoDB" id="2436979at2"/>
<dbReference type="RefSeq" id="WP_122971719.1">
    <property type="nucleotide sequence ID" value="NZ_RHLQ01000015.1"/>
</dbReference>
<dbReference type="Proteomes" id="UP000279909">
    <property type="component" value="Unassembled WGS sequence"/>
</dbReference>
<sequence length="149" mass="17475">MKLTEVYIERCDKDSEELISKENYSFLTSSIQHLKQNMNEFLYIESPSFENIKTDALSFEVDDVFKTYMVLLGFKVQKKHADGIKSYLAEHLHGENAFYSCSFSGEEGLWELNIPIDFMEGFHEEQSIEQVLSITYHFLDQLTKSIEYQ</sequence>
<gene>
    <name evidence="1" type="ORF">EC501_07690</name>
</gene>
<dbReference type="AlphaFoldDB" id="A0A3M8HAJ1"/>
<reference evidence="1 2" key="1">
    <citation type="journal article" date="2014" name="Int. J. Syst. Evol. Microbiol.">
        <title>Lysinibacillus halotolerans sp. nov., isolated from saline-alkaline soil.</title>
        <authorList>
            <person name="Kong D."/>
            <person name="Wang Y."/>
            <person name="Zhao B."/>
            <person name="Li Y."/>
            <person name="Song J."/>
            <person name="Zhai Y."/>
            <person name="Zhang C."/>
            <person name="Wang H."/>
            <person name="Chen X."/>
            <person name="Zhao B."/>
            <person name="Ruan Z."/>
        </authorList>
    </citation>
    <scope>NUCLEOTIDE SEQUENCE [LARGE SCALE GENOMIC DNA]</scope>
    <source>
        <strain evidence="1 2">MCCC 1A12703</strain>
    </source>
</reference>
<comment type="caution">
    <text evidence="1">The sequence shown here is derived from an EMBL/GenBank/DDBJ whole genome shotgun (WGS) entry which is preliminary data.</text>
</comment>
<name>A0A3M8HAJ1_9BACI</name>
<dbReference type="EMBL" id="RHLQ01000015">
    <property type="protein sequence ID" value="RNC99396.1"/>
    <property type="molecule type" value="Genomic_DNA"/>
</dbReference>
<keyword evidence="2" id="KW-1185">Reference proteome</keyword>
<accession>A0A3M8HAJ1</accession>